<comment type="caution">
    <text evidence="2">The sequence shown here is derived from an EMBL/GenBank/DDBJ whole genome shotgun (WGS) entry which is preliminary data.</text>
</comment>
<dbReference type="PANTHER" id="PTHR47256">
    <property type="entry name" value="ZN(II)2CYS6 TRANSCRIPTION FACTOR (EUROFUNG)-RELATED"/>
    <property type="match status" value="1"/>
</dbReference>
<dbReference type="CDD" id="cd12148">
    <property type="entry name" value="fungal_TF_MHR"/>
    <property type="match status" value="1"/>
</dbReference>
<feature type="region of interest" description="Disordered" evidence="1">
    <location>
        <begin position="109"/>
        <end position="149"/>
    </location>
</feature>
<evidence type="ECO:0000313" key="2">
    <source>
        <dbReference type="EMBL" id="KKY32756.1"/>
    </source>
</evidence>
<evidence type="ECO:0000256" key="1">
    <source>
        <dbReference type="SAM" id="MobiDB-lite"/>
    </source>
</evidence>
<feature type="region of interest" description="Disordered" evidence="1">
    <location>
        <begin position="627"/>
        <end position="670"/>
    </location>
</feature>
<name>A0A0G2FF48_9PEZI</name>
<dbReference type="OrthoDB" id="10261408at2759"/>
<feature type="compositionally biased region" description="Low complexity" evidence="1">
    <location>
        <begin position="113"/>
        <end position="132"/>
    </location>
</feature>
<sequence length="747" mass="81278">MTIEERAELEQLRQQNEALGKAPGGGGQDLLHRLRSLPEDEAVALLLQVRSEARVDQNLVTPRNIPAPSRTSVEFELMHRHPILYPIVTVDKSPEIQVSDLRTLPYRDHESDTATLAASSKLSSRRPSPTKRGSQQRPSPDPSAASEHPELCDERLKHIKIFNWTQVPISNELAARLVDFYLTVDHPILGLFDADLFLGDLVAHKTEFCCPLLLTAVLSFACQGYSSIDADTAALSYAFFNEAQRLHREESTGNPQYQFAVPNIAATQLLSLTATCHGRNELALKYLVEGIELAHENGLLAVGKKYSARNWLDDHVDYVKAASHTAWGTFCRATLLGMNYQNAYIDIPPWLPIPGTAIFRSDGGSEPFGLPAYMGRSFTELCRLTPLINEMLHNYHDSGDGVAPTSRASFSFAQGLYRRLLGWADAVPVAMARGGDMPHHVATVHIFFHTAVLDLFRPFPYQQPETPFMLDNLPADDPTPAGICRASVNQLKHLILVFRSRYPSATSSMLWQNALLYVANACLPLNQAGAADRMEGVTPTAAGDDGELADEWDGPEEDAHRRKWFMACVDALQALAPQFEIVTGIVQGILSMAILKGSIAAVEGRAIMDRIKADTEAPSRHRREHFALNSAGGGGGAAPDDGPEQQEEEGEGEEGEEGGETSLSDGLREGSEEVARVVYGSSGGRSGDGPGLTFSGLLNLPGAQRGGNGFVIDLNEASVNPSAASLDVLARAFDELTMFDEFTTGEG</sequence>
<dbReference type="PANTHER" id="PTHR47256:SF3">
    <property type="entry name" value="ZN(II)2CYS6 TRANSCRIPTION FACTOR (EUROFUNG)"/>
    <property type="match status" value="1"/>
</dbReference>
<reference evidence="2 3" key="2">
    <citation type="submission" date="2015-05" db="EMBL/GenBank/DDBJ databases">
        <authorList>
            <person name="Morales-Cruz A."/>
            <person name="Amrine K.C."/>
            <person name="Cantu D."/>
        </authorList>
    </citation>
    <scope>NUCLEOTIDE SEQUENCE [LARGE SCALE GENOMIC DNA]</scope>
    <source>
        <strain evidence="2">DA912</strain>
    </source>
</reference>
<keyword evidence="3" id="KW-1185">Reference proteome</keyword>
<dbReference type="EMBL" id="LCUC01000284">
    <property type="protein sequence ID" value="KKY32756.1"/>
    <property type="molecule type" value="Genomic_DNA"/>
</dbReference>
<proteinExistence type="predicted"/>
<dbReference type="STRING" id="1214573.A0A0G2FF48"/>
<dbReference type="Proteomes" id="UP000034680">
    <property type="component" value="Unassembled WGS sequence"/>
</dbReference>
<dbReference type="InterPro" id="IPR053187">
    <property type="entry name" value="Notoamide_regulator"/>
</dbReference>
<protein>
    <submittedName>
        <fullName evidence="2">Putative c6 transcription factor</fullName>
    </submittedName>
</protein>
<accession>A0A0G2FF48</accession>
<reference evidence="2 3" key="1">
    <citation type="submission" date="2015-05" db="EMBL/GenBank/DDBJ databases">
        <title>Distinctive expansion of gene families associated with plant cell wall degradation and secondary metabolism in the genomes of grapevine trunk pathogens.</title>
        <authorList>
            <person name="Lawrence D.P."/>
            <person name="Travadon R."/>
            <person name="Rolshausen P.E."/>
            <person name="Baumgartner K."/>
        </authorList>
    </citation>
    <scope>NUCLEOTIDE SEQUENCE [LARGE SCALE GENOMIC DNA]</scope>
    <source>
        <strain evidence="2">DA912</strain>
    </source>
</reference>
<gene>
    <name evidence="2" type="ORF">UCDDA912_g07292</name>
</gene>
<feature type="compositionally biased region" description="Acidic residues" evidence="1">
    <location>
        <begin position="641"/>
        <end position="659"/>
    </location>
</feature>
<dbReference type="AlphaFoldDB" id="A0A0G2FF48"/>
<organism evidence="2 3">
    <name type="scientific">Diaporthe ampelina</name>
    <dbReference type="NCBI Taxonomy" id="1214573"/>
    <lineage>
        <taxon>Eukaryota</taxon>
        <taxon>Fungi</taxon>
        <taxon>Dikarya</taxon>
        <taxon>Ascomycota</taxon>
        <taxon>Pezizomycotina</taxon>
        <taxon>Sordariomycetes</taxon>
        <taxon>Sordariomycetidae</taxon>
        <taxon>Diaporthales</taxon>
        <taxon>Diaporthaceae</taxon>
        <taxon>Diaporthe</taxon>
    </lineage>
</organism>
<evidence type="ECO:0000313" key="3">
    <source>
        <dbReference type="Proteomes" id="UP000034680"/>
    </source>
</evidence>